<dbReference type="Proteomes" id="UP001158576">
    <property type="component" value="Chromosome XSR"/>
</dbReference>
<name>A0ABN7SCX4_OIKDI</name>
<keyword evidence="2" id="KW-1185">Reference proteome</keyword>
<evidence type="ECO:0000313" key="2">
    <source>
        <dbReference type="Proteomes" id="UP001158576"/>
    </source>
</evidence>
<organism evidence="1 2">
    <name type="scientific">Oikopleura dioica</name>
    <name type="common">Tunicate</name>
    <dbReference type="NCBI Taxonomy" id="34765"/>
    <lineage>
        <taxon>Eukaryota</taxon>
        <taxon>Metazoa</taxon>
        <taxon>Chordata</taxon>
        <taxon>Tunicata</taxon>
        <taxon>Appendicularia</taxon>
        <taxon>Copelata</taxon>
        <taxon>Oikopleuridae</taxon>
        <taxon>Oikopleura</taxon>
    </lineage>
</organism>
<sequence>MEKLDQFRRTMINPTMKNLEIDPDVIKMLEICGKEVLRERAMSGRELAGQELIDFIRDLVVNVGKIREARLRCKKLDPELETLRTVVRDSLLLLSESRKF</sequence>
<gene>
    <name evidence="1" type="ORF">OKIOD_LOCUS6460</name>
</gene>
<dbReference type="EMBL" id="OU015569">
    <property type="protein sequence ID" value="CAG5097036.1"/>
    <property type="molecule type" value="Genomic_DNA"/>
</dbReference>
<accession>A0ABN7SCX4</accession>
<evidence type="ECO:0000313" key="1">
    <source>
        <dbReference type="EMBL" id="CAG5097036.1"/>
    </source>
</evidence>
<reference evidence="1 2" key="1">
    <citation type="submission" date="2021-04" db="EMBL/GenBank/DDBJ databases">
        <authorList>
            <person name="Bliznina A."/>
        </authorList>
    </citation>
    <scope>NUCLEOTIDE SEQUENCE [LARGE SCALE GENOMIC DNA]</scope>
</reference>
<proteinExistence type="predicted"/>
<protein>
    <submittedName>
        <fullName evidence="1">Oidioi.mRNA.OKI2018_I69.XSR.g14902.t1.cds</fullName>
    </submittedName>
</protein>